<evidence type="ECO:0000256" key="1">
    <source>
        <dbReference type="PROSITE-ProRule" id="PRU00169"/>
    </source>
</evidence>
<protein>
    <submittedName>
        <fullName evidence="3">Response regulator receiver protein</fullName>
    </submittedName>
</protein>
<dbReference type="EMBL" id="LFKP01000011">
    <property type="protein sequence ID" value="OHV94840.1"/>
    <property type="molecule type" value="Genomic_DNA"/>
</dbReference>
<organism evidence="3 4">
    <name type="scientific">Janthinobacterium lividum</name>
    <dbReference type="NCBI Taxonomy" id="29581"/>
    <lineage>
        <taxon>Bacteria</taxon>
        <taxon>Pseudomonadati</taxon>
        <taxon>Pseudomonadota</taxon>
        <taxon>Betaproteobacteria</taxon>
        <taxon>Burkholderiales</taxon>
        <taxon>Oxalobacteraceae</taxon>
        <taxon>Janthinobacterium</taxon>
    </lineage>
</organism>
<name>A0A1S1U314_9BURK</name>
<sequence>MKVLVVDDDVVSRMVLMHLIDSCGVHDIVEAEDGAAAWEQLEGGLRPSLCFCDLRMPRLSGMELLQKIRSDSTLDAMPLVLVSSANDQDTVRDAVQAGAAGYIVKPFQPEQVRQHIDACFDVSALPAEAPRDTLQRLGIDSERLQAYLTGFQGQVGAASEQVDALLARGEPAQARQQLERLHLGCRTLGLHGAEAGMMDLLQASVLDGDQIQAALAALARSVSQQARLLRQQGGPD</sequence>
<dbReference type="Gene3D" id="3.40.50.2300">
    <property type="match status" value="1"/>
</dbReference>
<dbReference type="AlphaFoldDB" id="A0A1S1U314"/>
<reference evidence="3 4" key="1">
    <citation type="submission" date="2015-06" db="EMBL/GenBank/DDBJ databases">
        <title>Draft genome sequencing of a biphenyl-degrading bacterium, Janthinobacterium lividum MEG1.</title>
        <authorList>
            <person name="Shimodaira J."/>
            <person name="Hatta T."/>
        </authorList>
    </citation>
    <scope>NUCLEOTIDE SEQUENCE [LARGE SCALE GENOMIC DNA]</scope>
    <source>
        <strain evidence="3 4">MEG1</strain>
    </source>
</reference>
<dbReference type="GO" id="GO:0000160">
    <property type="term" value="P:phosphorelay signal transduction system"/>
    <property type="evidence" value="ECO:0007669"/>
    <property type="project" value="InterPro"/>
</dbReference>
<dbReference type="PANTHER" id="PTHR43228:SF1">
    <property type="entry name" value="TWO-COMPONENT RESPONSE REGULATOR ARR22"/>
    <property type="match status" value="1"/>
</dbReference>
<dbReference type="Proteomes" id="UP000179840">
    <property type="component" value="Unassembled WGS sequence"/>
</dbReference>
<feature type="modified residue" description="4-aspartylphosphate" evidence="1">
    <location>
        <position position="53"/>
    </location>
</feature>
<accession>A0A1S1U314</accession>
<dbReference type="PANTHER" id="PTHR43228">
    <property type="entry name" value="TWO-COMPONENT RESPONSE REGULATOR"/>
    <property type="match status" value="1"/>
</dbReference>
<dbReference type="Pfam" id="PF00072">
    <property type="entry name" value="Response_reg"/>
    <property type="match status" value="1"/>
</dbReference>
<comment type="caution">
    <text evidence="3">The sequence shown here is derived from an EMBL/GenBank/DDBJ whole genome shotgun (WGS) entry which is preliminary data.</text>
</comment>
<dbReference type="InterPro" id="IPR001789">
    <property type="entry name" value="Sig_transdc_resp-reg_receiver"/>
</dbReference>
<proteinExistence type="predicted"/>
<dbReference type="InterPro" id="IPR011006">
    <property type="entry name" value="CheY-like_superfamily"/>
</dbReference>
<evidence type="ECO:0000259" key="2">
    <source>
        <dbReference type="PROSITE" id="PS50110"/>
    </source>
</evidence>
<dbReference type="SMART" id="SM00448">
    <property type="entry name" value="REC"/>
    <property type="match status" value="1"/>
</dbReference>
<dbReference type="RefSeq" id="WP_071078911.1">
    <property type="nucleotide sequence ID" value="NZ_LFKP01000011.1"/>
</dbReference>
<dbReference type="PROSITE" id="PS50110">
    <property type="entry name" value="RESPONSE_REGULATORY"/>
    <property type="match status" value="1"/>
</dbReference>
<keyword evidence="1" id="KW-0597">Phosphoprotein</keyword>
<feature type="domain" description="Response regulatory" evidence="2">
    <location>
        <begin position="2"/>
        <end position="120"/>
    </location>
</feature>
<gene>
    <name evidence="3" type="ORF">AKG95_21250</name>
</gene>
<dbReference type="SUPFAM" id="SSF52172">
    <property type="entry name" value="CheY-like"/>
    <property type="match status" value="1"/>
</dbReference>
<evidence type="ECO:0000313" key="4">
    <source>
        <dbReference type="Proteomes" id="UP000179840"/>
    </source>
</evidence>
<evidence type="ECO:0000313" key="3">
    <source>
        <dbReference type="EMBL" id="OHV94840.1"/>
    </source>
</evidence>
<dbReference type="InterPro" id="IPR052048">
    <property type="entry name" value="ST_Response_Regulator"/>
</dbReference>